<keyword evidence="4" id="KW-1185">Reference proteome</keyword>
<gene>
    <name evidence="3" type="ORF">JFL75_16330</name>
</gene>
<dbReference type="PANTHER" id="PTHR35568:SF1">
    <property type="entry name" value="TRANSCRIPTIONAL REGULATOR DAUR"/>
    <property type="match status" value="1"/>
</dbReference>
<dbReference type="Pfam" id="PF08348">
    <property type="entry name" value="PAS_6"/>
    <property type="match status" value="1"/>
</dbReference>
<name>A0A7T7XLG8_9SPIR</name>
<evidence type="ECO:0000313" key="3">
    <source>
        <dbReference type="EMBL" id="QQO08485.1"/>
    </source>
</evidence>
<reference evidence="3" key="1">
    <citation type="submission" date="2021-01" db="EMBL/GenBank/DDBJ databases">
        <title>Description of Breznakiella homolactica.</title>
        <authorList>
            <person name="Song Y."/>
            <person name="Brune A."/>
        </authorList>
    </citation>
    <scope>NUCLEOTIDE SEQUENCE</scope>
    <source>
        <strain evidence="3">RmG30</strain>
    </source>
</reference>
<dbReference type="PROSITE" id="PS51257">
    <property type="entry name" value="PROKAR_LIPOPROTEIN"/>
    <property type="match status" value="1"/>
</dbReference>
<dbReference type="InterPro" id="IPR039446">
    <property type="entry name" value="DauR-like"/>
</dbReference>
<organism evidence="3 4">
    <name type="scientific">Breznakiella homolactica</name>
    <dbReference type="NCBI Taxonomy" id="2798577"/>
    <lineage>
        <taxon>Bacteria</taxon>
        <taxon>Pseudomonadati</taxon>
        <taxon>Spirochaetota</taxon>
        <taxon>Spirochaetia</taxon>
        <taxon>Spirochaetales</taxon>
        <taxon>Breznakiellaceae</taxon>
        <taxon>Breznakiella</taxon>
    </lineage>
</organism>
<evidence type="ECO:0000259" key="1">
    <source>
        <dbReference type="Pfam" id="PF08348"/>
    </source>
</evidence>
<dbReference type="PANTHER" id="PTHR35568">
    <property type="entry name" value="TRANSCRIPTIONAL REGULATOR DAUR"/>
    <property type="match status" value="1"/>
</dbReference>
<dbReference type="InterPro" id="IPR013559">
    <property type="entry name" value="YheO"/>
</dbReference>
<dbReference type="EMBL" id="CP067089">
    <property type="protein sequence ID" value="QQO08485.1"/>
    <property type="molecule type" value="Genomic_DNA"/>
</dbReference>
<dbReference type="RefSeq" id="WP_215625791.1">
    <property type="nucleotide sequence ID" value="NZ_CP067089.2"/>
</dbReference>
<evidence type="ECO:0000259" key="2">
    <source>
        <dbReference type="Pfam" id="PF13309"/>
    </source>
</evidence>
<dbReference type="AlphaFoldDB" id="A0A7T7XLG8"/>
<sequence length="212" mass="23581">MKRLEDEGKLLDQLLTLISAQFGGSCEVVLHDLTKDYNHTIVDIRNGHITNRVVGGCGSNLGLEVLNGSVVDGDRFNYVTTTADGKILRSSSIYIKNDEGTVIASICINLDITETLKMEGFLRKYNHFESSQGEFFAQDVNKLLDYLIQQAQSLVGKDPKEMNKDERITFLNYLDEKGAFQISKSSIKICEVLGISKFTLYSDLEAIRGKAG</sequence>
<feature type="domain" description="Transcriptional regulator DauR-like HTH" evidence="2">
    <location>
        <begin position="144"/>
        <end position="204"/>
    </location>
</feature>
<dbReference type="Pfam" id="PF13309">
    <property type="entry name" value="HTH_22"/>
    <property type="match status" value="1"/>
</dbReference>
<feature type="domain" description="YheO-like" evidence="1">
    <location>
        <begin position="11"/>
        <end position="119"/>
    </location>
</feature>
<dbReference type="KEGG" id="bhc:JFL75_16330"/>
<dbReference type="InterPro" id="IPR039445">
    <property type="entry name" value="DauR-like_HTH"/>
</dbReference>
<accession>A0A7T7XLG8</accession>
<evidence type="ECO:0000313" key="4">
    <source>
        <dbReference type="Proteomes" id="UP000595917"/>
    </source>
</evidence>
<protein>
    <submittedName>
        <fullName evidence="3">Transcriptional regulator</fullName>
    </submittedName>
</protein>
<dbReference type="Proteomes" id="UP000595917">
    <property type="component" value="Chromosome"/>
</dbReference>
<proteinExistence type="predicted"/>